<protein>
    <submittedName>
        <fullName evidence="2">Uncharacterized protein</fullName>
    </submittedName>
</protein>
<sequence length="72" mass="8259">MTRIFKRRRVPFTYLPMLSVLISVTVNFGKALCGCWQESLSRALLARVEDAKEQQGDCLRMKPDATGKDRRV</sequence>
<organism evidence="2 3">
    <name type="scientific">Phoxinus phoxinus</name>
    <name type="common">Eurasian minnow</name>
    <dbReference type="NCBI Taxonomy" id="58324"/>
    <lineage>
        <taxon>Eukaryota</taxon>
        <taxon>Metazoa</taxon>
        <taxon>Chordata</taxon>
        <taxon>Craniata</taxon>
        <taxon>Vertebrata</taxon>
        <taxon>Euteleostomi</taxon>
        <taxon>Actinopterygii</taxon>
        <taxon>Neopterygii</taxon>
        <taxon>Teleostei</taxon>
        <taxon>Ostariophysi</taxon>
        <taxon>Cypriniformes</taxon>
        <taxon>Leuciscidae</taxon>
        <taxon>Phoxininae</taxon>
        <taxon>Phoxinus</taxon>
    </lineage>
</organism>
<evidence type="ECO:0000256" key="1">
    <source>
        <dbReference type="SAM" id="MobiDB-lite"/>
    </source>
</evidence>
<gene>
    <name evidence="2" type="ORF">R3I93_009983</name>
</gene>
<name>A0AAN9H8W7_9TELE</name>
<dbReference type="EMBL" id="JAYKXH010000010">
    <property type="protein sequence ID" value="KAK7155202.1"/>
    <property type="molecule type" value="Genomic_DNA"/>
</dbReference>
<reference evidence="2 3" key="1">
    <citation type="submission" date="2024-02" db="EMBL/GenBank/DDBJ databases">
        <title>Chromosome-level genome assembly of the Eurasian Minnow (Phoxinus phoxinus).</title>
        <authorList>
            <person name="Oriowo T.O."/>
            <person name="Martin S."/>
            <person name="Stange M."/>
            <person name="Chrysostomakis Y."/>
            <person name="Brown T."/>
            <person name="Winkler S."/>
            <person name="Kukowka S."/>
            <person name="Myers E.W."/>
            <person name="Bohne A."/>
        </authorList>
    </citation>
    <scope>NUCLEOTIDE SEQUENCE [LARGE SCALE GENOMIC DNA]</scope>
    <source>
        <strain evidence="2">ZFMK-TIS-60720</strain>
        <tissue evidence="2">Whole Organism</tissue>
    </source>
</reference>
<evidence type="ECO:0000313" key="3">
    <source>
        <dbReference type="Proteomes" id="UP001364617"/>
    </source>
</evidence>
<keyword evidence="3" id="KW-1185">Reference proteome</keyword>
<proteinExistence type="predicted"/>
<dbReference type="AlphaFoldDB" id="A0AAN9H8W7"/>
<evidence type="ECO:0000313" key="2">
    <source>
        <dbReference type="EMBL" id="KAK7155202.1"/>
    </source>
</evidence>
<dbReference type="Proteomes" id="UP001364617">
    <property type="component" value="Unassembled WGS sequence"/>
</dbReference>
<feature type="region of interest" description="Disordered" evidence="1">
    <location>
        <begin position="52"/>
        <end position="72"/>
    </location>
</feature>
<accession>A0AAN9H8W7</accession>
<comment type="caution">
    <text evidence="2">The sequence shown here is derived from an EMBL/GenBank/DDBJ whole genome shotgun (WGS) entry which is preliminary data.</text>
</comment>